<reference evidence="3 4" key="1">
    <citation type="journal article" date="2008" name="J. Bacteriol.">
        <title>The genome sequence of the tomato-pathogenic actinomycete Clavibacter michiganensis subsp. michiganensis NCPPB382 reveals a large island involved in pathogenicity.</title>
        <authorList>
            <person name="Gartemann K.H."/>
            <person name="Abt B."/>
            <person name="Bekel T."/>
            <person name="Burger A."/>
            <person name="Engemann J."/>
            <person name="Flugel M."/>
            <person name="Gaigalat L."/>
            <person name="Goesmann A."/>
            <person name="Grafen I."/>
            <person name="Kalinowski J."/>
            <person name="Kaup O."/>
            <person name="Kirchner O."/>
            <person name="Krause L."/>
            <person name="Linke B."/>
            <person name="McHardy A."/>
            <person name="Meyer F."/>
            <person name="Pohle S."/>
            <person name="Ruckert C."/>
            <person name="Schneiker S."/>
            <person name="Zellermann E.M."/>
            <person name="Puhler A."/>
            <person name="Eichenlaub R."/>
            <person name="Kaiser O."/>
            <person name="Bartels D."/>
        </authorList>
    </citation>
    <scope>NUCLEOTIDE SEQUENCE [LARGE SCALE GENOMIC DNA]</scope>
    <source>
        <strain evidence="3 4">NCPPB 382</strain>
    </source>
</reference>
<dbReference type="RefSeq" id="WP_011931832.1">
    <property type="nucleotide sequence ID" value="NC_009480.1"/>
</dbReference>
<proteinExistence type="predicted"/>
<keyword evidence="4" id="KW-1185">Reference proteome</keyword>
<dbReference type="KEGG" id="cmi:CMM_0612"/>
<feature type="domain" description="Peptidase S1A alpha-lytic prodomain" evidence="2">
    <location>
        <begin position="177"/>
        <end position="232"/>
    </location>
</feature>
<protein>
    <recommendedName>
        <fullName evidence="2">Peptidase S1A alpha-lytic prodomain domain-containing protein</fullName>
    </recommendedName>
</protein>
<sequence>MPRTPARRTRAVVVVVAAAAVIATGTLAVATAMRPEGRPAAGEATADAPTATPSAEPDAIDRQIDKRRIFALRSDRAYVEKVAAASDTVSSDWTGLRLTPAEAAEFARQETLPAKLEEMRAILAPLGASGGVWVENPVAEPQVMVVAIVGEVGPDVRERIAEIAGADPLRVTTAERTEQQLMDIGAALDATPAGRAGWLTGWGVDITRDRVSVSVDPAAPASVEADLVASSGDVFSFTRQGPATVGTG</sequence>
<dbReference type="GO" id="GO:0006508">
    <property type="term" value="P:proteolysis"/>
    <property type="evidence" value="ECO:0007669"/>
    <property type="project" value="InterPro"/>
</dbReference>
<gene>
    <name evidence="3" type="ordered locus">CMM_0612</name>
</gene>
<evidence type="ECO:0000259" key="2">
    <source>
        <dbReference type="Pfam" id="PF02983"/>
    </source>
</evidence>
<dbReference type="GO" id="GO:0005576">
    <property type="term" value="C:extracellular region"/>
    <property type="evidence" value="ECO:0007669"/>
    <property type="project" value="InterPro"/>
</dbReference>
<dbReference type="Pfam" id="PF02983">
    <property type="entry name" value="Pro_Al_protease"/>
    <property type="match status" value="1"/>
</dbReference>
<dbReference type="EMBL" id="AM711867">
    <property type="protein sequence ID" value="CAN00638.1"/>
    <property type="molecule type" value="Genomic_DNA"/>
</dbReference>
<dbReference type="InterPro" id="IPR004236">
    <property type="entry name" value="Pept_S1_alpha_lytic"/>
</dbReference>
<organism evidence="3 4">
    <name type="scientific">Clavibacter michiganensis subsp. michiganensis (strain NCPPB 382)</name>
    <dbReference type="NCBI Taxonomy" id="443906"/>
    <lineage>
        <taxon>Bacteria</taxon>
        <taxon>Bacillati</taxon>
        <taxon>Actinomycetota</taxon>
        <taxon>Actinomycetes</taxon>
        <taxon>Micrococcales</taxon>
        <taxon>Microbacteriaceae</taxon>
        <taxon>Clavibacter</taxon>
    </lineage>
</organism>
<name>A5CNK0_CLAM3</name>
<feature type="compositionally biased region" description="Low complexity" evidence="1">
    <location>
        <begin position="39"/>
        <end position="57"/>
    </location>
</feature>
<dbReference type="Proteomes" id="UP000001564">
    <property type="component" value="Chromosome"/>
</dbReference>
<evidence type="ECO:0000256" key="1">
    <source>
        <dbReference type="SAM" id="MobiDB-lite"/>
    </source>
</evidence>
<accession>A5CNK0</accession>
<evidence type="ECO:0000313" key="4">
    <source>
        <dbReference type="Proteomes" id="UP000001564"/>
    </source>
</evidence>
<dbReference type="GO" id="GO:0008236">
    <property type="term" value="F:serine-type peptidase activity"/>
    <property type="evidence" value="ECO:0007669"/>
    <property type="project" value="InterPro"/>
</dbReference>
<dbReference type="AlphaFoldDB" id="A5CNK0"/>
<dbReference type="HOGENOM" id="CLU_1118622_0_0_11"/>
<dbReference type="OrthoDB" id="5124850at2"/>
<evidence type="ECO:0000313" key="3">
    <source>
        <dbReference type="EMBL" id="CAN00638.1"/>
    </source>
</evidence>
<feature type="region of interest" description="Disordered" evidence="1">
    <location>
        <begin position="38"/>
        <end position="60"/>
    </location>
</feature>